<keyword evidence="2" id="KW-1133">Transmembrane helix</keyword>
<evidence type="ECO:0000256" key="2">
    <source>
        <dbReference type="SAM" id="Phobius"/>
    </source>
</evidence>
<dbReference type="AlphaFoldDB" id="A0A0F9T6D2"/>
<dbReference type="EMBL" id="LAZR01001923">
    <property type="protein sequence ID" value="KKN37068.1"/>
    <property type="molecule type" value="Genomic_DNA"/>
</dbReference>
<dbReference type="SUPFAM" id="SSF48208">
    <property type="entry name" value="Six-hairpin glycosidases"/>
    <property type="match status" value="1"/>
</dbReference>
<comment type="caution">
    <text evidence="3">The sequence shown here is derived from an EMBL/GenBank/DDBJ whole genome shotgun (WGS) entry which is preliminary data.</text>
</comment>
<organism evidence="3">
    <name type="scientific">marine sediment metagenome</name>
    <dbReference type="NCBI Taxonomy" id="412755"/>
    <lineage>
        <taxon>unclassified sequences</taxon>
        <taxon>metagenomes</taxon>
        <taxon>ecological metagenomes</taxon>
    </lineage>
</organism>
<dbReference type="InterPro" id="IPR012341">
    <property type="entry name" value="6hp_glycosidase-like_sf"/>
</dbReference>
<gene>
    <name evidence="3" type="ORF">LCGC14_0767170</name>
</gene>
<dbReference type="InterPro" id="IPR008928">
    <property type="entry name" value="6-hairpin_glycosidase_sf"/>
</dbReference>
<evidence type="ECO:0000313" key="3">
    <source>
        <dbReference type="EMBL" id="KKN37068.1"/>
    </source>
</evidence>
<feature type="transmembrane region" description="Helical" evidence="2">
    <location>
        <begin position="82"/>
        <end position="101"/>
    </location>
</feature>
<dbReference type="Gene3D" id="1.50.10.10">
    <property type="match status" value="1"/>
</dbReference>
<accession>A0A0F9T6D2</accession>
<feature type="compositionally biased region" description="Low complexity" evidence="1">
    <location>
        <begin position="549"/>
        <end position="560"/>
    </location>
</feature>
<dbReference type="GO" id="GO:0005975">
    <property type="term" value="P:carbohydrate metabolic process"/>
    <property type="evidence" value="ECO:0007669"/>
    <property type="project" value="InterPro"/>
</dbReference>
<name>A0A0F9T6D2_9ZZZZ</name>
<keyword evidence="2" id="KW-0472">Membrane</keyword>
<sequence length="677" mass="73307">MKRNRLILTVLISIFLIQGFSANFAIAATNTGPTKSWGVVANESYWYSRYYLGNTVMMSGMGLHMVYNPSFMGNMTMMMMKVGTAANLTAGGPAINAWVIFAEFASATPKYAQPVDVINSAKNFTTLRWDLSGADKDLYPAVLGQAGLKNVLWAEDFLGANHYIISGTETQLPPDTSPMLNYTQAGATIALGLGPTNGMDWNTQGFRGFVLTAEVINKMKLLKGMIAVNISSGMLDMGLDPMTDASTHYFPHRYTYDINNTFIPEGGMMPMPKPENYSVVDSSSTLWDQLSLLWMSARFHGWSADPAQDDVFNGTGMGQQPFPGNKIQTGMPGPEDLSKGLAMTIWSTLLNGHWNNISKTFVDTSTYSPGTLTPGNIITTVDAGLTIAALEEWSSVTMNMLSQNTYIIDQADFLINNLQDPTDGGFENSYDLSAGSASTSAKTLETQAGAIRGLLAAYRVTNDAKYKITAHLAFDFLERQLWDDNNRVYKSSEGATTYVYTPKSIGAVVGALREIMALGNATTKPISHYRLVQFFEEAVDNSGFQQSEADATGGQADGDGIPAPPMQTANGATYGTAPMPAGLIQLNSATGTWSTTDYTYYTDLGMYAANELMLAGSRSSFNGGYTSPTETYQEAIDKYYGTPPPPPPAIPGFDLTIIIGSIMGATAVYIFLKRRRA</sequence>
<keyword evidence="2" id="KW-0812">Transmembrane</keyword>
<feature type="region of interest" description="Disordered" evidence="1">
    <location>
        <begin position="547"/>
        <end position="570"/>
    </location>
</feature>
<feature type="transmembrane region" description="Helical" evidence="2">
    <location>
        <begin position="51"/>
        <end position="70"/>
    </location>
</feature>
<reference evidence="3" key="1">
    <citation type="journal article" date="2015" name="Nature">
        <title>Complex archaea that bridge the gap between prokaryotes and eukaryotes.</title>
        <authorList>
            <person name="Spang A."/>
            <person name="Saw J.H."/>
            <person name="Jorgensen S.L."/>
            <person name="Zaremba-Niedzwiedzka K."/>
            <person name="Martijn J."/>
            <person name="Lind A.E."/>
            <person name="van Eijk R."/>
            <person name="Schleper C."/>
            <person name="Guy L."/>
            <person name="Ettema T.J."/>
        </authorList>
    </citation>
    <scope>NUCLEOTIDE SEQUENCE</scope>
</reference>
<evidence type="ECO:0000256" key="1">
    <source>
        <dbReference type="SAM" id="MobiDB-lite"/>
    </source>
</evidence>
<protein>
    <submittedName>
        <fullName evidence="3">Uncharacterized protein</fullName>
    </submittedName>
</protein>
<proteinExistence type="predicted"/>
<feature type="transmembrane region" description="Helical" evidence="2">
    <location>
        <begin position="652"/>
        <end position="672"/>
    </location>
</feature>